<feature type="compositionally biased region" description="Basic and acidic residues" evidence="1">
    <location>
        <begin position="221"/>
        <end position="250"/>
    </location>
</feature>
<gene>
    <name evidence="2" type="ORF">HERILL_LOCUS11189</name>
</gene>
<dbReference type="FunCoup" id="A0A7R8UWW6">
    <property type="interactions" value="159"/>
</dbReference>
<dbReference type="InterPro" id="IPR050645">
    <property type="entry name" value="Histidine_acid_phosphatase"/>
</dbReference>
<dbReference type="GO" id="GO:0016791">
    <property type="term" value="F:phosphatase activity"/>
    <property type="evidence" value="ECO:0007669"/>
    <property type="project" value="TreeGrafter"/>
</dbReference>
<evidence type="ECO:0000313" key="3">
    <source>
        <dbReference type="Proteomes" id="UP000594454"/>
    </source>
</evidence>
<evidence type="ECO:0008006" key="4">
    <source>
        <dbReference type="Google" id="ProtNLM"/>
    </source>
</evidence>
<name>A0A7R8UWW6_HERIL</name>
<dbReference type="Proteomes" id="UP000594454">
    <property type="component" value="Chromosome 4"/>
</dbReference>
<dbReference type="AlphaFoldDB" id="A0A7R8UWW6"/>
<dbReference type="PANTHER" id="PTHR11567:SF25">
    <property type="entry name" value="PROTEIN FRA10AC1"/>
    <property type="match status" value="1"/>
</dbReference>
<feature type="compositionally biased region" description="Basic and acidic residues" evidence="1">
    <location>
        <begin position="192"/>
        <end position="203"/>
    </location>
</feature>
<keyword evidence="3" id="KW-1185">Reference proteome</keyword>
<dbReference type="Pfam" id="PF09725">
    <property type="entry name" value="Fra10Ac1"/>
    <property type="match status" value="1"/>
</dbReference>
<sequence>MSQFRHLNPYERHKLVVNEYILNQPGRAKLLQRRPLDGKRDADVIRENHKFLWDDDEADTWEKRLAKKYYDKLFKEYCICDLSRYKENKIALRWRIEKEVISGKGQFSCGNKVCTSETGLRSWEVNFAYVEHGEKKNALVKLRLCPECSVKLNYHSKKREVKRIKSMKKRKERKPKEGDRRPSQSPGPSGERGSEEMKGKMDEETSADEDGNQSTEEVDLTDEKIWTQSRETEEMTREEEFEKYLEDLLL</sequence>
<organism evidence="2 3">
    <name type="scientific">Hermetia illucens</name>
    <name type="common">Black soldier fly</name>
    <dbReference type="NCBI Taxonomy" id="343691"/>
    <lineage>
        <taxon>Eukaryota</taxon>
        <taxon>Metazoa</taxon>
        <taxon>Ecdysozoa</taxon>
        <taxon>Arthropoda</taxon>
        <taxon>Hexapoda</taxon>
        <taxon>Insecta</taxon>
        <taxon>Pterygota</taxon>
        <taxon>Neoptera</taxon>
        <taxon>Endopterygota</taxon>
        <taxon>Diptera</taxon>
        <taxon>Brachycera</taxon>
        <taxon>Stratiomyomorpha</taxon>
        <taxon>Stratiomyidae</taxon>
        <taxon>Hermetiinae</taxon>
        <taxon>Hermetia</taxon>
    </lineage>
</organism>
<feature type="region of interest" description="Disordered" evidence="1">
    <location>
        <begin position="161"/>
        <end position="250"/>
    </location>
</feature>
<dbReference type="InParanoid" id="A0A7R8UWW6"/>
<reference evidence="2 3" key="1">
    <citation type="submission" date="2020-11" db="EMBL/GenBank/DDBJ databases">
        <authorList>
            <person name="Wallbank WR R."/>
            <person name="Pardo Diaz C."/>
            <person name="Kozak K."/>
            <person name="Martin S."/>
            <person name="Jiggins C."/>
            <person name="Moest M."/>
            <person name="Warren A I."/>
            <person name="Generalovic N T."/>
            <person name="Byers J.R.P. K."/>
            <person name="Montejo-Kovacevich G."/>
            <person name="Yen C E."/>
        </authorList>
    </citation>
    <scope>NUCLEOTIDE SEQUENCE [LARGE SCALE GENOMIC DNA]</scope>
</reference>
<dbReference type="PANTHER" id="PTHR11567">
    <property type="entry name" value="ACID PHOSPHATASE-RELATED"/>
    <property type="match status" value="1"/>
</dbReference>
<evidence type="ECO:0000256" key="1">
    <source>
        <dbReference type="SAM" id="MobiDB-lite"/>
    </source>
</evidence>
<feature type="compositionally biased region" description="Acidic residues" evidence="1">
    <location>
        <begin position="204"/>
        <end position="220"/>
    </location>
</feature>
<evidence type="ECO:0000313" key="2">
    <source>
        <dbReference type="EMBL" id="CAD7088579.1"/>
    </source>
</evidence>
<feature type="compositionally biased region" description="Basic residues" evidence="1">
    <location>
        <begin position="161"/>
        <end position="173"/>
    </location>
</feature>
<dbReference type="OMA" id="CPTHTEQ"/>
<dbReference type="InterPro" id="IPR019129">
    <property type="entry name" value="Folate-sensitive_fs_Fra10Ac1"/>
</dbReference>
<protein>
    <recommendedName>
        <fullName evidence="4">Protein FRA10AC1 homolog</fullName>
    </recommendedName>
</protein>
<dbReference type="OrthoDB" id="197967at2759"/>
<proteinExistence type="predicted"/>
<accession>A0A7R8UWW6</accession>
<dbReference type="EMBL" id="LR899012">
    <property type="protein sequence ID" value="CAD7088579.1"/>
    <property type="molecule type" value="Genomic_DNA"/>
</dbReference>